<gene>
    <name evidence="13" type="ORF">GCM10011333_24740</name>
</gene>
<evidence type="ECO:0000256" key="9">
    <source>
        <dbReference type="ARBA" id="ARBA00023284"/>
    </source>
</evidence>
<evidence type="ECO:0000256" key="3">
    <source>
        <dbReference type="ARBA" id="ARBA00022692"/>
    </source>
</evidence>
<keyword evidence="5 11" id="KW-1133">Transmembrane helix</keyword>
<dbReference type="InterPro" id="IPR041714">
    <property type="entry name" value="VKOR_Actinobacteria"/>
</dbReference>
<dbReference type="GO" id="GO:0048038">
    <property type="term" value="F:quinone binding"/>
    <property type="evidence" value="ECO:0007669"/>
    <property type="project" value="UniProtKB-KW"/>
</dbReference>
<evidence type="ECO:0000256" key="6">
    <source>
        <dbReference type="ARBA" id="ARBA00023002"/>
    </source>
</evidence>
<organism evidence="13 14">
    <name type="scientific">Sediminivirga luteola</name>
    <dbReference type="NCBI Taxonomy" id="1774748"/>
    <lineage>
        <taxon>Bacteria</taxon>
        <taxon>Bacillati</taxon>
        <taxon>Actinomycetota</taxon>
        <taxon>Actinomycetes</taxon>
        <taxon>Micrococcales</taxon>
        <taxon>Brevibacteriaceae</taxon>
        <taxon>Sediminivirga</taxon>
    </lineage>
</organism>
<keyword evidence="8" id="KW-1015">Disulfide bond</keyword>
<dbReference type="GO" id="GO:0016020">
    <property type="term" value="C:membrane"/>
    <property type="evidence" value="ECO:0007669"/>
    <property type="project" value="UniProtKB-SubCell"/>
</dbReference>
<comment type="subcellular location">
    <subcellularLocation>
        <location evidence="1">Membrane</location>
        <topology evidence="1">Multi-pass membrane protein</topology>
    </subcellularLocation>
</comment>
<keyword evidence="9" id="KW-0676">Redox-active center</keyword>
<keyword evidence="3 11" id="KW-0812">Transmembrane</keyword>
<dbReference type="Pfam" id="PF07884">
    <property type="entry name" value="VKOR"/>
    <property type="match status" value="1"/>
</dbReference>
<evidence type="ECO:0000313" key="14">
    <source>
        <dbReference type="Proteomes" id="UP000616114"/>
    </source>
</evidence>
<keyword evidence="14" id="KW-1185">Reference proteome</keyword>
<evidence type="ECO:0000256" key="11">
    <source>
        <dbReference type="SAM" id="Phobius"/>
    </source>
</evidence>
<keyword evidence="6" id="KW-0560">Oxidoreductase</keyword>
<evidence type="ECO:0000256" key="10">
    <source>
        <dbReference type="SAM" id="MobiDB-lite"/>
    </source>
</evidence>
<feature type="transmembrane region" description="Helical" evidence="11">
    <location>
        <begin position="119"/>
        <end position="138"/>
    </location>
</feature>
<comment type="caution">
    <text evidence="13">The sequence shown here is derived from an EMBL/GenBank/DDBJ whole genome shotgun (WGS) entry which is preliminary data.</text>
</comment>
<evidence type="ECO:0000259" key="12">
    <source>
        <dbReference type="SMART" id="SM00756"/>
    </source>
</evidence>
<keyword evidence="4" id="KW-0874">Quinone</keyword>
<dbReference type="AlphaFoldDB" id="A0A8J2XL86"/>
<evidence type="ECO:0000256" key="2">
    <source>
        <dbReference type="ARBA" id="ARBA00006214"/>
    </source>
</evidence>
<dbReference type="Gene3D" id="1.20.1440.130">
    <property type="entry name" value="VKOR domain"/>
    <property type="match status" value="1"/>
</dbReference>
<evidence type="ECO:0000256" key="4">
    <source>
        <dbReference type="ARBA" id="ARBA00022719"/>
    </source>
</evidence>
<accession>A0A8J2XL86</accession>
<feature type="transmembrane region" description="Helical" evidence="11">
    <location>
        <begin position="94"/>
        <end position="112"/>
    </location>
</feature>
<reference evidence="13" key="1">
    <citation type="journal article" date="2014" name="Int. J. Syst. Evol. Microbiol.">
        <title>Complete genome sequence of Corynebacterium casei LMG S-19264T (=DSM 44701T), isolated from a smear-ripened cheese.</title>
        <authorList>
            <consortium name="US DOE Joint Genome Institute (JGI-PGF)"/>
            <person name="Walter F."/>
            <person name="Albersmeier A."/>
            <person name="Kalinowski J."/>
            <person name="Ruckert C."/>
        </authorList>
    </citation>
    <scope>NUCLEOTIDE SEQUENCE</scope>
    <source>
        <strain evidence="13">CGMCC 1.12785</strain>
    </source>
</reference>
<dbReference type="EMBL" id="BMFY01000011">
    <property type="protein sequence ID" value="GGA20698.1"/>
    <property type="molecule type" value="Genomic_DNA"/>
</dbReference>
<dbReference type="SMART" id="SM00756">
    <property type="entry name" value="VKc"/>
    <property type="match status" value="1"/>
</dbReference>
<protein>
    <submittedName>
        <fullName evidence="13">Membrane protein</fullName>
    </submittedName>
</protein>
<dbReference type="GO" id="GO:0016491">
    <property type="term" value="F:oxidoreductase activity"/>
    <property type="evidence" value="ECO:0007669"/>
    <property type="project" value="UniProtKB-KW"/>
</dbReference>
<sequence>MTITENSTADDAAGGASDRHQDDLPKILRPRPLGVFLIVASAIGLLASFELSVDKIRLLRDPGAVLSCDFNPLFSCSSVMGYPQSELFGFPNQFIGLVAFVFPLLLGVLLVAGTQVPRWVMLGLNIGLLGGVAFVTFLQYTSLFVIGIGCPWCMVVWAVTIPLFVLVTAHNALAGGFGAGVQGNVVARAVAGMPLSIAGLWLFGVAIAVVLAFWSYFSGLLLRAF</sequence>
<dbReference type="CDD" id="cd12922">
    <property type="entry name" value="VKOR_5"/>
    <property type="match status" value="1"/>
</dbReference>
<feature type="domain" description="Vitamin K epoxide reductase" evidence="12">
    <location>
        <begin position="30"/>
        <end position="171"/>
    </location>
</feature>
<keyword evidence="7 11" id="KW-0472">Membrane</keyword>
<dbReference type="RefSeq" id="WP_229745134.1">
    <property type="nucleotide sequence ID" value="NZ_BMFY01000011.1"/>
</dbReference>
<evidence type="ECO:0000256" key="8">
    <source>
        <dbReference type="ARBA" id="ARBA00023157"/>
    </source>
</evidence>
<feature type="transmembrane region" description="Helical" evidence="11">
    <location>
        <begin position="197"/>
        <end position="222"/>
    </location>
</feature>
<name>A0A8J2XL86_9MICO</name>
<dbReference type="InterPro" id="IPR038354">
    <property type="entry name" value="VKOR_sf"/>
</dbReference>
<proteinExistence type="inferred from homology"/>
<evidence type="ECO:0000256" key="7">
    <source>
        <dbReference type="ARBA" id="ARBA00023136"/>
    </source>
</evidence>
<evidence type="ECO:0000256" key="5">
    <source>
        <dbReference type="ARBA" id="ARBA00022989"/>
    </source>
</evidence>
<dbReference type="Proteomes" id="UP000616114">
    <property type="component" value="Unassembled WGS sequence"/>
</dbReference>
<feature type="transmembrane region" description="Helical" evidence="11">
    <location>
        <begin position="33"/>
        <end position="51"/>
    </location>
</feature>
<evidence type="ECO:0000313" key="13">
    <source>
        <dbReference type="EMBL" id="GGA20698.1"/>
    </source>
</evidence>
<feature type="region of interest" description="Disordered" evidence="10">
    <location>
        <begin position="1"/>
        <end position="23"/>
    </location>
</feature>
<reference evidence="13" key="2">
    <citation type="submission" date="2020-09" db="EMBL/GenBank/DDBJ databases">
        <authorList>
            <person name="Sun Q."/>
            <person name="Zhou Y."/>
        </authorList>
    </citation>
    <scope>NUCLEOTIDE SEQUENCE</scope>
    <source>
        <strain evidence="13">CGMCC 1.12785</strain>
    </source>
</reference>
<evidence type="ECO:0000256" key="1">
    <source>
        <dbReference type="ARBA" id="ARBA00004141"/>
    </source>
</evidence>
<dbReference type="InterPro" id="IPR012932">
    <property type="entry name" value="VKOR"/>
</dbReference>
<comment type="similarity">
    <text evidence="2">Belongs to the VKOR family.</text>
</comment>